<dbReference type="GO" id="GO:0051082">
    <property type="term" value="F:unfolded protein binding"/>
    <property type="evidence" value="ECO:0007669"/>
    <property type="project" value="InterPro"/>
</dbReference>
<dbReference type="Gene3D" id="2.60.260.20">
    <property type="entry name" value="Urease metallochaperone UreE, N-terminal domain"/>
    <property type="match status" value="1"/>
</dbReference>
<dbReference type="PANTHER" id="PTHR43888">
    <property type="entry name" value="DNAJ-LIKE-2, ISOFORM A-RELATED"/>
    <property type="match status" value="1"/>
</dbReference>
<dbReference type="GO" id="GO:0030544">
    <property type="term" value="F:Hsp70 protein binding"/>
    <property type="evidence" value="ECO:0007669"/>
    <property type="project" value="InterPro"/>
</dbReference>
<feature type="compositionally biased region" description="Polar residues" evidence="1">
    <location>
        <begin position="91"/>
        <end position="100"/>
    </location>
</feature>
<accession>A0A835HTL7</accession>
<organism evidence="2 3">
    <name type="scientific">Coptis chinensis</name>
    <dbReference type="NCBI Taxonomy" id="261450"/>
    <lineage>
        <taxon>Eukaryota</taxon>
        <taxon>Viridiplantae</taxon>
        <taxon>Streptophyta</taxon>
        <taxon>Embryophyta</taxon>
        <taxon>Tracheophyta</taxon>
        <taxon>Spermatophyta</taxon>
        <taxon>Magnoliopsida</taxon>
        <taxon>Ranunculales</taxon>
        <taxon>Ranunculaceae</taxon>
        <taxon>Coptidoideae</taxon>
        <taxon>Coptis</taxon>
    </lineage>
</organism>
<gene>
    <name evidence="2" type="ORF">IFM89_039469</name>
</gene>
<dbReference type="InterPro" id="IPR044713">
    <property type="entry name" value="DNJA1/2-like"/>
</dbReference>
<comment type="caution">
    <text evidence="2">The sequence shown here is derived from an EMBL/GenBank/DDBJ whole genome shotgun (WGS) entry which is preliminary data.</text>
</comment>
<dbReference type="Proteomes" id="UP000631114">
    <property type="component" value="Unassembled WGS sequence"/>
</dbReference>
<evidence type="ECO:0000313" key="3">
    <source>
        <dbReference type="Proteomes" id="UP000631114"/>
    </source>
</evidence>
<reference evidence="2 3" key="1">
    <citation type="submission" date="2020-10" db="EMBL/GenBank/DDBJ databases">
        <title>The Coptis chinensis genome and diversification of protoberbering-type alkaloids.</title>
        <authorList>
            <person name="Wang B."/>
            <person name="Shu S."/>
            <person name="Song C."/>
            <person name="Liu Y."/>
        </authorList>
    </citation>
    <scope>NUCLEOTIDE SEQUENCE [LARGE SCALE GENOMIC DNA]</scope>
    <source>
        <strain evidence="2">HL-2020</strain>
        <tissue evidence="2">Leaf</tissue>
    </source>
</reference>
<name>A0A835HTL7_9MAGN</name>
<dbReference type="GO" id="GO:0006457">
    <property type="term" value="P:protein folding"/>
    <property type="evidence" value="ECO:0007669"/>
    <property type="project" value="InterPro"/>
</dbReference>
<protein>
    <submittedName>
        <fullName evidence="2">Uncharacterized protein</fullName>
    </submittedName>
</protein>
<sequence length="139" mass="15308">MFQGRVPPKSDNTKYYETIFQNFFGGGNGSKGRRQRRGEDIVHPLKVSLEDLYSGTSKKLSLSCNVLCSKCKSNKGSKSGASIEYSGCQGSGSKVSSRQIRPSRIQQMQYHIYAISAMELDRTSKTKTDAISVKGQKVA</sequence>
<evidence type="ECO:0000256" key="1">
    <source>
        <dbReference type="SAM" id="MobiDB-lite"/>
    </source>
</evidence>
<dbReference type="AlphaFoldDB" id="A0A835HTL7"/>
<proteinExistence type="predicted"/>
<keyword evidence="3" id="KW-1185">Reference proteome</keyword>
<dbReference type="EMBL" id="JADFTS010000006">
    <property type="protein sequence ID" value="KAF9604017.1"/>
    <property type="molecule type" value="Genomic_DNA"/>
</dbReference>
<feature type="region of interest" description="Disordered" evidence="1">
    <location>
        <begin position="73"/>
        <end position="100"/>
    </location>
</feature>
<evidence type="ECO:0000313" key="2">
    <source>
        <dbReference type="EMBL" id="KAF9604017.1"/>
    </source>
</evidence>
<dbReference type="SUPFAM" id="SSF49493">
    <property type="entry name" value="HSP40/DnaJ peptide-binding domain"/>
    <property type="match status" value="1"/>
</dbReference>
<dbReference type="InterPro" id="IPR008971">
    <property type="entry name" value="HSP40/DnaJ_pept-bd"/>
</dbReference>